<proteinExistence type="predicted"/>
<evidence type="ECO:0000313" key="2">
    <source>
        <dbReference type="Proteomes" id="UP001163603"/>
    </source>
</evidence>
<dbReference type="EMBL" id="CM047748">
    <property type="protein sequence ID" value="KAJ0014878.1"/>
    <property type="molecule type" value="Genomic_DNA"/>
</dbReference>
<name>A0ACC0XEE3_9ROSI</name>
<protein>
    <submittedName>
        <fullName evidence="1">Uncharacterized protein</fullName>
    </submittedName>
</protein>
<accession>A0ACC0XEE3</accession>
<comment type="caution">
    <text evidence="1">The sequence shown here is derived from an EMBL/GenBank/DDBJ whole genome shotgun (WGS) entry which is preliminary data.</text>
</comment>
<evidence type="ECO:0000313" key="1">
    <source>
        <dbReference type="EMBL" id="KAJ0014878.1"/>
    </source>
</evidence>
<sequence length="1109" mass="123176">MLKFDPFRHCPQMVLRPLGFVIVLGLCGVLTLELLLSTKQTAHAIASETYGARNRSFSEIETAARLLYPLNSSAIKLSRSLSSLLDGTELSFDAIVTKVAPTLFIALSTIPQLSQVSFIGLHGLLFSYYVDGDRTLAVYSNASFSSTWYTQPVNHDTGVFYGTPVPSNPLFSVNATWFQEALNSTSGHSSFGTGWNNAEDSLYYNTVAMDTRGVICLGFPSKVVIERFAALDFPGGDFHLATTDGQVIMQTKLQNIQMVINNTTVLLQKLLPNGDPANNIANLSCTSNDGKSSNFHEKFIGVHHVFFCSTLEIAGVQSVYVLVYPRGGLLSLVSRNRKLSLIYVVLMLVAVTISLSTFIFLITKAAKREMFLCAALIKQMNATQQAERKSMNKTFALAKASHDVRASLAAITGLVELCHEDANPQTELAENLGLIKTCTKDLLGILNSVLEMSKMEAGKLELKEEEFNLAQLLEEVVDLYYHVGIKKGIDIVLDPCDGSVLGLCLVKGDRVKLKQILCNLLSNAIKFTSEGHVSVRAMVKKKSFKQDIIASNHNIVLQCLSKMFFKNKEGFNDLNALHSVEENPNLMVFEFEVDDTGKGIPKDKQNSVFEEFVQVKETALGHEGIGLGLGIVQSMVHLMKGEITIVEKEHGERGTCFKFNILLTLCEQESIDTNEEHLRAHNDWPQSGFHQHLAAFWNPAPKLDGSHIILFITGEERRRVLKRYIENNLNIRVTIVRQEKMLHQELKKIKRKMDPSCSGKPESNVVDILTISASSNSDTGPSDGAQGIIQEGSDNVLPYHRRTNSKNCSSFTLVVIDASAGSLSELFKTLSNFTKEIPSFSCKFVWLHNPIMRNSHLREHQEYQLIPPCDHVINKPFHGSRLIEVLKLLPECKSTSHSQRSFRKLKMTSTSQEIQYSPDPNPSNKSKGLRAETGTSSSPSHYPSIEQTVLHSDGKSNEKPLNGKKILIVEDAAAMIKLTTTRISKLGANVEVCTNGKEAFDQVCKNMSDARKEGHSKTLPYDYIIMDCEMPVMDGFEATRLIRREEEEYSVHTPIIALTAHAVAEEEGKIANAGMDFHLTKPLQVEELLDVIHSIDEKWKNISKQQACV</sequence>
<dbReference type="Proteomes" id="UP001163603">
    <property type="component" value="Chromosome 13"/>
</dbReference>
<gene>
    <name evidence="1" type="ORF">Pint_19620</name>
</gene>
<reference evidence="2" key="1">
    <citation type="journal article" date="2023" name="G3 (Bethesda)">
        <title>Genome assembly and association tests identify interacting loci associated with vigor, precocity, and sex in interspecific pistachio rootstocks.</title>
        <authorList>
            <person name="Palmer W."/>
            <person name="Jacygrad E."/>
            <person name="Sagayaradj S."/>
            <person name="Cavanaugh K."/>
            <person name="Han R."/>
            <person name="Bertier L."/>
            <person name="Beede B."/>
            <person name="Kafkas S."/>
            <person name="Golino D."/>
            <person name="Preece J."/>
            <person name="Michelmore R."/>
        </authorList>
    </citation>
    <scope>NUCLEOTIDE SEQUENCE [LARGE SCALE GENOMIC DNA]</scope>
</reference>
<keyword evidence="2" id="KW-1185">Reference proteome</keyword>
<organism evidence="1 2">
    <name type="scientific">Pistacia integerrima</name>
    <dbReference type="NCBI Taxonomy" id="434235"/>
    <lineage>
        <taxon>Eukaryota</taxon>
        <taxon>Viridiplantae</taxon>
        <taxon>Streptophyta</taxon>
        <taxon>Embryophyta</taxon>
        <taxon>Tracheophyta</taxon>
        <taxon>Spermatophyta</taxon>
        <taxon>Magnoliopsida</taxon>
        <taxon>eudicotyledons</taxon>
        <taxon>Gunneridae</taxon>
        <taxon>Pentapetalae</taxon>
        <taxon>rosids</taxon>
        <taxon>malvids</taxon>
        <taxon>Sapindales</taxon>
        <taxon>Anacardiaceae</taxon>
        <taxon>Pistacia</taxon>
    </lineage>
</organism>